<reference evidence="1 2" key="1">
    <citation type="journal article" date="2019" name="Genome Biol. Evol.">
        <title>Whole-Genome Sequencing of the Giant Devil Catfish, Bagarius yarrelli.</title>
        <authorList>
            <person name="Jiang W."/>
            <person name="Lv Y."/>
            <person name="Cheng L."/>
            <person name="Yang K."/>
            <person name="Chao B."/>
            <person name="Wang X."/>
            <person name="Li Y."/>
            <person name="Pan X."/>
            <person name="You X."/>
            <person name="Zhang Y."/>
            <person name="Yang J."/>
            <person name="Li J."/>
            <person name="Zhang X."/>
            <person name="Liu S."/>
            <person name="Sun C."/>
            <person name="Yang J."/>
            <person name="Shi Q."/>
        </authorList>
    </citation>
    <scope>NUCLEOTIDE SEQUENCE [LARGE SCALE GENOMIC DNA]</scope>
    <source>
        <strain evidence="1">JWS20170419001</strain>
        <tissue evidence="1">Muscle</tissue>
    </source>
</reference>
<proteinExistence type="predicted"/>
<dbReference type="Pfam" id="PF17819">
    <property type="entry name" value="Tex55"/>
    <property type="match status" value="1"/>
</dbReference>
<dbReference type="OrthoDB" id="522106at2759"/>
<dbReference type="Proteomes" id="UP000319801">
    <property type="component" value="Unassembled WGS sequence"/>
</dbReference>
<organism evidence="1 2">
    <name type="scientific">Bagarius yarrelli</name>
    <name type="common">Goonch</name>
    <name type="synonym">Bagrus yarrelli</name>
    <dbReference type="NCBI Taxonomy" id="175774"/>
    <lineage>
        <taxon>Eukaryota</taxon>
        <taxon>Metazoa</taxon>
        <taxon>Chordata</taxon>
        <taxon>Craniata</taxon>
        <taxon>Vertebrata</taxon>
        <taxon>Euteleostomi</taxon>
        <taxon>Actinopterygii</taxon>
        <taxon>Neopterygii</taxon>
        <taxon>Teleostei</taxon>
        <taxon>Ostariophysi</taxon>
        <taxon>Siluriformes</taxon>
        <taxon>Sisoridae</taxon>
        <taxon>Sisorinae</taxon>
        <taxon>Bagarius</taxon>
    </lineage>
</organism>
<accession>A0A556TYF7</accession>
<protein>
    <submittedName>
        <fullName evidence="1">Uncharacterized protein</fullName>
    </submittedName>
</protein>
<evidence type="ECO:0000313" key="2">
    <source>
        <dbReference type="Proteomes" id="UP000319801"/>
    </source>
</evidence>
<dbReference type="PANTHER" id="PTHR47110:SF3">
    <property type="entry name" value="TESTIS-SPECIFIC EXPRESSED PROTEIN 55-LIKE"/>
    <property type="match status" value="1"/>
</dbReference>
<keyword evidence="2" id="KW-1185">Reference proteome</keyword>
<sequence>MADSASGPAGKAESSADPYERTVRYLERHNLLQIFQEITASLVYERPDDPLRFILEQVQKMIQAREETKEAAKAE</sequence>
<comment type="caution">
    <text evidence="1">The sequence shown here is derived from an EMBL/GenBank/DDBJ whole genome shotgun (WGS) entry which is preliminary data.</text>
</comment>
<name>A0A556TYF7_BAGYA</name>
<evidence type="ECO:0000313" key="1">
    <source>
        <dbReference type="EMBL" id="TSL28241.1"/>
    </source>
</evidence>
<dbReference type="EMBL" id="VCAZ01000029">
    <property type="protein sequence ID" value="TSL28241.1"/>
    <property type="molecule type" value="Genomic_DNA"/>
</dbReference>
<dbReference type="PANTHER" id="PTHR47110">
    <property type="entry name" value="TESTIS-SPECIFIC EXPRESSED PROTEIN 55"/>
    <property type="match status" value="1"/>
</dbReference>
<dbReference type="CDD" id="cd22975">
    <property type="entry name" value="DD_TEX55"/>
    <property type="match status" value="1"/>
</dbReference>
<dbReference type="InterPro" id="IPR040760">
    <property type="entry name" value="Tex55"/>
</dbReference>
<dbReference type="SUPFAM" id="SSF47391">
    <property type="entry name" value="Dimerization-anchoring domain of cAMP-dependent PK regulatory subunit"/>
    <property type="match status" value="1"/>
</dbReference>
<gene>
    <name evidence="1" type="ORF">Baya_5756</name>
</gene>
<dbReference type="InterPro" id="IPR048377">
    <property type="entry name" value="TEX55_DD"/>
</dbReference>
<dbReference type="AlphaFoldDB" id="A0A556TYF7"/>
<dbReference type="Gene3D" id="1.20.890.10">
    <property type="entry name" value="cAMP-dependent protein kinase regulatory subunit, dimerization-anchoring domain"/>
    <property type="match status" value="1"/>
</dbReference>